<dbReference type="GO" id="GO:0032259">
    <property type="term" value="P:methylation"/>
    <property type="evidence" value="ECO:0007669"/>
    <property type="project" value="UniProtKB-KW"/>
</dbReference>
<dbReference type="EMBL" id="SLWB01000001">
    <property type="protein sequence ID" value="TCN73272.1"/>
    <property type="molecule type" value="Genomic_DNA"/>
</dbReference>
<dbReference type="SUPFAM" id="SSF53335">
    <property type="entry name" value="S-adenosyl-L-methionine-dependent methyltransferases"/>
    <property type="match status" value="1"/>
</dbReference>
<comment type="pathway">
    <text evidence="4">Phospholipid metabolism.</text>
</comment>
<protein>
    <submittedName>
        <fullName evidence="7">Methyltransferase family protein</fullName>
    </submittedName>
</protein>
<comment type="pathway">
    <text evidence="1">Lipid metabolism.</text>
</comment>
<gene>
    <name evidence="7" type="ORF">CLV25_101493</name>
</gene>
<dbReference type="RefSeq" id="WP_131838043.1">
    <property type="nucleotide sequence ID" value="NZ_SLWB01000001.1"/>
</dbReference>
<feature type="domain" description="Methyltransferase" evidence="6">
    <location>
        <begin position="38"/>
        <end position="135"/>
    </location>
</feature>
<evidence type="ECO:0000256" key="2">
    <source>
        <dbReference type="ARBA" id="ARBA00022603"/>
    </source>
</evidence>
<dbReference type="PANTHER" id="PTHR44307">
    <property type="entry name" value="PHOSPHOETHANOLAMINE METHYLTRANSFERASE"/>
    <property type="match status" value="1"/>
</dbReference>
<evidence type="ECO:0000313" key="7">
    <source>
        <dbReference type="EMBL" id="TCN73272.1"/>
    </source>
</evidence>
<dbReference type="Gene3D" id="2.20.25.110">
    <property type="entry name" value="S-adenosyl-L-methionine-dependent methyltransferases"/>
    <property type="match status" value="1"/>
</dbReference>
<organism evidence="7 8">
    <name type="scientific">Acetobacteroides hydrogenigenes</name>
    <dbReference type="NCBI Taxonomy" id="979970"/>
    <lineage>
        <taxon>Bacteria</taxon>
        <taxon>Pseudomonadati</taxon>
        <taxon>Bacteroidota</taxon>
        <taxon>Bacteroidia</taxon>
        <taxon>Bacteroidales</taxon>
        <taxon>Rikenellaceae</taxon>
        <taxon>Acetobacteroides</taxon>
    </lineage>
</organism>
<comment type="caution">
    <text evidence="7">The sequence shown here is derived from an EMBL/GenBank/DDBJ whole genome shotgun (WGS) entry which is preliminary data.</text>
</comment>
<keyword evidence="2 7" id="KW-0489">Methyltransferase</keyword>
<evidence type="ECO:0000256" key="5">
    <source>
        <dbReference type="ARBA" id="ARBA00047622"/>
    </source>
</evidence>
<dbReference type="Pfam" id="PF13649">
    <property type="entry name" value="Methyltransf_25"/>
    <property type="match status" value="1"/>
</dbReference>
<reference evidence="7 8" key="1">
    <citation type="submission" date="2019-03" db="EMBL/GenBank/DDBJ databases">
        <title>Genomic Encyclopedia of Archaeal and Bacterial Type Strains, Phase II (KMG-II): from individual species to whole genera.</title>
        <authorList>
            <person name="Goeker M."/>
        </authorList>
    </citation>
    <scope>NUCLEOTIDE SEQUENCE [LARGE SCALE GENOMIC DNA]</scope>
    <source>
        <strain evidence="7 8">RL-C</strain>
    </source>
</reference>
<dbReference type="Gene3D" id="3.40.50.150">
    <property type="entry name" value="Vaccinia Virus protein VP39"/>
    <property type="match status" value="1"/>
</dbReference>
<evidence type="ECO:0000256" key="1">
    <source>
        <dbReference type="ARBA" id="ARBA00005189"/>
    </source>
</evidence>
<evidence type="ECO:0000313" key="8">
    <source>
        <dbReference type="Proteomes" id="UP000294830"/>
    </source>
</evidence>
<dbReference type="PANTHER" id="PTHR44307:SF2">
    <property type="entry name" value="PHOSPHOETHANOLAMINE METHYLTRANSFERASE ISOFORM X1"/>
    <property type="match status" value="1"/>
</dbReference>
<evidence type="ECO:0000259" key="6">
    <source>
        <dbReference type="Pfam" id="PF13649"/>
    </source>
</evidence>
<accession>A0A4R2EW54</accession>
<evidence type="ECO:0000256" key="4">
    <source>
        <dbReference type="ARBA" id="ARBA00025707"/>
    </source>
</evidence>
<dbReference type="OrthoDB" id="9789123at2"/>
<comment type="catalytic activity">
    <reaction evidence="5">
        <text>phosphoethanolamine + S-adenosyl-L-methionine = N-methylethanolamine phosphate + S-adenosyl-L-homocysteine + H(+)</text>
        <dbReference type="Rhea" id="RHEA:20365"/>
        <dbReference type="ChEBI" id="CHEBI:15378"/>
        <dbReference type="ChEBI" id="CHEBI:57781"/>
        <dbReference type="ChEBI" id="CHEBI:57856"/>
        <dbReference type="ChEBI" id="CHEBI:58190"/>
        <dbReference type="ChEBI" id="CHEBI:59789"/>
        <dbReference type="EC" id="2.1.1.103"/>
    </reaction>
    <physiologicalReaction direction="left-to-right" evidence="5">
        <dbReference type="Rhea" id="RHEA:20366"/>
    </physiologicalReaction>
</comment>
<keyword evidence="3 7" id="KW-0808">Transferase</keyword>
<dbReference type="InterPro" id="IPR041698">
    <property type="entry name" value="Methyltransf_25"/>
</dbReference>
<sequence length="242" mass="27155">MSDSYSSIAENYDYIFPLNPLQKMFLTSRIPSGKNISVLDLGCGTGSLAIALAEEEDYNIVGIDNDPNMIDVAQSKVKGKNPVFLVEDMTKVQRSFKAESFDAIYSFGNSLVHLSNPDDIENLFQTAKTLLKPGGKFLGQIINYRRIFDKMVTGLPTIDNEHISFERGYQFTGPGEPLYFKTRLLTKKDGKILENKEVLYPLLPEEALFFLENAGFYDIDLYGAFNGDGLLSDSYSFIFVAR</sequence>
<evidence type="ECO:0000256" key="3">
    <source>
        <dbReference type="ARBA" id="ARBA00022679"/>
    </source>
</evidence>
<name>A0A4R2EW54_9BACT</name>
<proteinExistence type="predicted"/>
<dbReference type="InterPro" id="IPR029063">
    <property type="entry name" value="SAM-dependent_MTases_sf"/>
</dbReference>
<dbReference type="Proteomes" id="UP000294830">
    <property type="component" value="Unassembled WGS sequence"/>
</dbReference>
<dbReference type="AlphaFoldDB" id="A0A4R2EW54"/>
<dbReference type="GO" id="GO:0000234">
    <property type="term" value="F:phosphoethanolamine N-methyltransferase activity"/>
    <property type="evidence" value="ECO:0007669"/>
    <property type="project" value="UniProtKB-EC"/>
</dbReference>
<dbReference type="CDD" id="cd02440">
    <property type="entry name" value="AdoMet_MTases"/>
    <property type="match status" value="1"/>
</dbReference>
<keyword evidence="8" id="KW-1185">Reference proteome</keyword>